<keyword evidence="2" id="KW-1185">Reference proteome</keyword>
<dbReference type="EMBL" id="ML213518">
    <property type="protein sequence ID" value="TFK48780.1"/>
    <property type="molecule type" value="Genomic_DNA"/>
</dbReference>
<proteinExistence type="predicted"/>
<name>A0A5C3MUM2_9AGAM</name>
<evidence type="ECO:0000313" key="2">
    <source>
        <dbReference type="Proteomes" id="UP000305948"/>
    </source>
</evidence>
<organism evidence="1 2">
    <name type="scientific">Heliocybe sulcata</name>
    <dbReference type="NCBI Taxonomy" id="5364"/>
    <lineage>
        <taxon>Eukaryota</taxon>
        <taxon>Fungi</taxon>
        <taxon>Dikarya</taxon>
        <taxon>Basidiomycota</taxon>
        <taxon>Agaricomycotina</taxon>
        <taxon>Agaricomycetes</taxon>
        <taxon>Gloeophyllales</taxon>
        <taxon>Gloeophyllaceae</taxon>
        <taxon>Heliocybe</taxon>
    </lineage>
</organism>
<gene>
    <name evidence="1" type="ORF">OE88DRAFT_504517</name>
</gene>
<evidence type="ECO:0000313" key="1">
    <source>
        <dbReference type="EMBL" id="TFK48780.1"/>
    </source>
</evidence>
<protein>
    <submittedName>
        <fullName evidence="1">Uncharacterized protein</fullName>
    </submittedName>
</protein>
<accession>A0A5C3MUM2</accession>
<reference evidence="1 2" key="1">
    <citation type="journal article" date="2019" name="Nat. Ecol. Evol.">
        <title>Megaphylogeny resolves global patterns of mushroom evolution.</title>
        <authorList>
            <person name="Varga T."/>
            <person name="Krizsan K."/>
            <person name="Foldi C."/>
            <person name="Dima B."/>
            <person name="Sanchez-Garcia M."/>
            <person name="Sanchez-Ramirez S."/>
            <person name="Szollosi G.J."/>
            <person name="Szarkandi J.G."/>
            <person name="Papp V."/>
            <person name="Albert L."/>
            <person name="Andreopoulos W."/>
            <person name="Angelini C."/>
            <person name="Antonin V."/>
            <person name="Barry K.W."/>
            <person name="Bougher N.L."/>
            <person name="Buchanan P."/>
            <person name="Buyck B."/>
            <person name="Bense V."/>
            <person name="Catcheside P."/>
            <person name="Chovatia M."/>
            <person name="Cooper J."/>
            <person name="Damon W."/>
            <person name="Desjardin D."/>
            <person name="Finy P."/>
            <person name="Geml J."/>
            <person name="Haridas S."/>
            <person name="Hughes K."/>
            <person name="Justo A."/>
            <person name="Karasinski D."/>
            <person name="Kautmanova I."/>
            <person name="Kiss B."/>
            <person name="Kocsube S."/>
            <person name="Kotiranta H."/>
            <person name="LaButti K.M."/>
            <person name="Lechner B.E."/>
            <person name="Liimatainen K."/>
            <person name="Lipzen A."/>
            <person name="Lukacs Z."/>
            <person name="Mihaltcheva S."/>
            <person name="Morgado L.N."/>
            <person name="Niskanen T."/>
            <person name="Noordeloos M.E."/>
            <person name="Ohm R.A."/>
            <person name="Ortiz-Santana B."/>
            <person name="Ovrebo C."/>
            <person name="Racz N."/>
            <person name="Riley R."/>
            <person name="Savchenko A."/>
            <person name="Shiryaev A."/>
            <person name="Soop K."/>
            <person name="Spirin V."/>
            <person name="Szebenyi C."/>
            <person name="Tomsovsky M."/>
            <person name="Tulloss R.E."/>
            <person name="Uehling J."/>
            <person name="Grigoriev I.V."/>
            <person name="Vagvolgyi C."/>
            <person name="Papp T."/>
            <person name="Martin F.M."/>
            <person name="Miettinen O."/>
            <person name="Hibbett D.S."/>
            <person name="Nagy L.G."/>
        </authorList>
    </citation>
    <scope>NUCLEOTIDE SEQUENCE [LARGE SCALE GENOMIC DNA]</scope>
    <source>
        <strain evidence="1 2">OMC1185</strain>
    </source>
</reference>
<sequence>MRQRHDLRFHHDPGGIVAAADQALRCTFVEGAVKPGHRRRIHLCLCTIFEEGNTDASKVSENLVEEVFYAMSAQHTAKPSGTAGKLYGAPPTSGLLALPSTISTMPAVATMSSGLTELITTKLSAPCS</sequence>
<dbReference type="AlphaFoldDB" id="A0A5C3MUM2"/>
<dbReference type="Proteomes" id="UP000305948">
    <property type="component" value="Unassembled WGS sequence"/>
</dbReference>